<dbReference type="Gene3D" id="3.40.50.740">
    <property type="match status" value="1"/>
</dbReference>
<dbReference type="GO" id="GO:0046872">
    <property type="term" value="F:metal ion binding"/>
    <property type="evidence" value="ECO:0007669"/>
    <property type="project" value="UniProtKB-KW"/>
</dbReference>
<feature type="transmembrane region" description="Helical" evidence="2">
    <location>
        <begin position="387"/>
        <end position="404"/>
    </location>
</feature>
<comment type="caution">
    <text evidence="5">The sequence shown here is derived from an EMBL/GenBank/DDBJ whole genome shotgun (WGS) entry which is preliminary data.</text>
</comment>
<dbReference type="GO" id="GO:0005886">
    <property type="term" value="C:plasma membrane"/>
    <property type="evidence" value="ECO:0007669"/>
    <property type="project" value="TreeGrafter"/>
</dbReference>
<protein>
    <submittedName>
        <fullName evidence="5">Anaerobic dimethyl sulfoxide reductase chain A</fullName>
    </submittedName>
</protein>
<accession>G5Q2Z9</accession>
<evidence type="ECO:0000256" key="2">
    <source>
        <dbReference type="SAM" id="Phobius"/>
    </source>
</evidence>
<evidence type="ECO:0000256" key="1">
    <source>
        <dbReference type="ARBA" id="ARBA00022723"/>
    </source>
</evidence>
<dbReference type="PANTHER" id="PTHR38095">
    <property type="entry name" value="ANAEROBIC DIMETHYL SULFOXIDE REDUCTASE CHAIN YNFH"/>
    <property type="match status" value="1"/>
</dbReference>
<dbReference type="FunFam" id="2.40.40.20:FF:000010">
    <property type="entry name" value="Anaerobic dimethyl sulfoxide reductase subunit A"/>
    <property type="match status" value="1"/>
</dbReference>
<feature type="transmembrane region" description="Helical" evidence="2">
    <location>
        <begin position="416"/>
        <end position="436"/>
    </location>
</feature>
<dbReference type="Pfam" id="PF04976">
    <property type="entry name" value="DmsC"/>
    <property type="match status" value="1"/>
</dbReference>
<feature type="transmembrane region" description="Helical" evidence="2">
    <location>
        <begin position="523"/>
        <end position="543"/>
    </location>
</feature>
<dbReference type="EMBL" id="AFCS01000566">
    <property type="protein sequence ID" value="EHC79099.1"/>
    <property type="molecule type" value="Genomic_DNA"/>
</dbReference>
<feature type="transmembrane region" description="Helical" evidence="2">
    <location>
        <begin position="550"/>
        <end position="571"/>
    </location>
</feature>
<evidence type="ECO:0000313" key="5">
    <source>
        <dbReference type="EMBL" id="EHC79099.1"/>
    </source>
</evidence>
<dbReference type="CDD" id="cd02794">
    <property type="entry name" value="MopB_CT_DmsA-EC"/>
    <property type="match status" value="1"/>
</dbReference>
<dbReference type="InterPro" id="IPR006657">
    <property type="entry name" value="MoPterin_dinucl-bd_dom"/>
</dbReference>
<dbReference type="InterPro" id="IPR006655">
    <property type="entry name" value="Mopterin_OxRdtase_prok_CS"/>
</dbReference>
<dbReference type="Pfam" id="PF01568">
    <property type="entry name" value="Molydop_binding"/>
    <property type="match status" value="1"/>
</dbReference>
<feature type="transmembrane region" description="Helical" evidence="2">
    <location>
        <begin position="343"/>
        <end position="367"/>
    </location>
</feature>
<keyword evidence="2" id="KW-0812">Transmembrane</keyword>
<feature type="transmembrane region" description="Helical" evidence="2">
    <location>
        <begin position="481"/>
        <end position="503"/>
    </location>
</feature>
<feature type="domain" description="Molybdopterin oxidoreductase" evidence="3">
    <location>
        <begin position="2"/>
        <end position="69"/>
    </location>
</feature>
<evidence type="ECO:0000259" key="3">
    <source>
        <dbReference type="Pfam" id="PF00384"/>
    </source>
</evidence>
<reference evidence="5 6" key="1">
    <citation type="journal article" date="2011" name="BMC Genomics">
        <title>Genome sequencing reveals diversification of virulence factor content and possible host adaptation in distinct subpopulations of Salmonella enterica.</title>
        <authorList>
            <person name="den Bakker H.C."/>
            <person name="Moreno Switt A.I."/>
            <person name="Govoni G."/>
            <person name="Cummings C.A."/>
            <person name="Ranieri M.L."/>
            <person name="Degoricija L."/>
            <person name="Hoelzer K."/>
            <person name="Rodriguez-Rivera L.D."/>
            <person name="Brown S."/>
            <person name="Bolchacova E."/>
            <person name="Furtado M.R."/>
            <person name="Wiedmann M."/>
        </authorList>
    </citation>
    <scope>NUCLEOTIDE SEQUENCE [LARGE SCALE GENOMIC DNA]</scope>
    <source>
        <strain evidence="5 6">S5-403</strain>
    </source>
</reference>
<dbReference type="Pfam" id="PF00384">
    <property type="entry name" value="Molybdopterin"/>
    <property type="match status" value="1"/>
</dbReference>
<feature type="transmembrane region" description="Helical" evidence="2">
    <location>
        <begin position="448"/>
        <end position="469"/>
    </location>
</feature>
<dbReference type="Proteomes" id="UP000003221">
    <property type="component" value="Unassembled WGS sequence"/>
</dbReference>
<dbReference type="GO" id="GO:0009389">
    <property type="term" value="F:dimethyl sulfoxide reductase activity"/>
    <property type="evidence" value="ECO:0007669"/>
    <property type="project" value="TreeGrafter"/>
</dbReference>
<proteinExistence type="predicted"/>
<feature type="transmembrane region" description="Helical" evidence="2">
    <location>
        <begin position="311"/>
        <end position="331"/>
    </location>
</feature>
<keyword evidence="2" id="KW-0472">Membrane</keyword>
<sequence length="584" mass="64217">MIVGIEHFMTASAKYCDILLPDLMPTEQEDLISHESAGNMGYVILGQPATSPKFERKPIYWTLSEVAKRLGPDVYQTFTEGRTQHEWVKYLHAKTKARNPEMPDYEEMKQTGIFKKKCPEEHYVAFRAFREDPAANPLKTPSGKIEIYSERLATLANTWELKKDEIIHPLPAYTPGFDGWDDPLRQRYPLQLTGFHYKARTHSSYGNIDVLQQACPQEIWINPIDAQARGIQHGDTVRVFNQNGQMLIPAKVTPRILPGVTAIGQGAWLNADMFGDKVDRGGSINILTSHRPSPLAKGNPSHSNLVQVEKAFTVFGQCVVGALIVSGLGWLTAKDDTIARQRIVRSMFFLWLVMGVGFLASIMHLGSPMRAFNSLNRVGASALSNEIAAGSVFFAVGGIWWLVAVLGKMPPALGKVWLLVSMALGVAFIWAMTLVYQIDTVPTWYNGYTTLAFSLTAFLCGPVFAALLLRIARVPFCSVTFASISGLALVVCVAVIVLQGLSLSTIHSSVQQASHLAPDYGMLQVWRIVLLAAGLGCWLCPLIRRREPHTVGLLLGVVLVLAGEIIGRGLFYGLHMTVGMAVAG</sequence>
<keyword evidence="2" id="KW-1133">Transmembrane helix</keyword>
<dbReference type="GO" id="GO:0019645">
    <property type="term" value="P:anaerobic electron transport chain"/>
    <property type="evidence" value="ECO:0007669"/>
    <property type="project" value="InterPro"/>
</dbReference>
<evidence type="ECO:0000259" key="4">
    <source>
        <dbReference type="Pfam" id="PF01568"/>
    </source>
</evidence>
<dbReference type="PANTHER" id="PTHR38095:SF1">
    <property type="entry name" value="ANAEROBIC DIMETHYL SULFOXIDE REDUCTASE CHAIN YNFH"/>
    <property type="match status" value="1"/>
</dbReference>
<feature type="domain" description="Molybdopterin dinucleotide-binding" evidence="4">
    <location>
        <begin position="190"/>
        <end position="303"/>
    </location>
</feature>
<dbReference type="AlphaFoldDB" id="G5Q2Z9"/>
<dbReference type="PATRIC" id="fig|913242.3.peg.2045"/>
<keyword evidence="1" id="KW-0479">Metal-binding</keyword>
<dbReference type="Gene3D" id="2.40.40.20">
    <property type="match status" value="1"/>
</dbReference>
<name>G5Q2Z9_SALMO</name>
<dbReference type="InterPro" id="IPR009010">
    <property type="entry name" value="Asp_de-COase-like_dom_sf"/>
</dbReference>
<dbReference type="SUPFAM" id="SSF53706">
    <property type="entry name" value="Formate dehydrogenase/DMSO reductase, domains 1-3"/>
    <property type="match status" value="1"/>
</dbReference>
<dbReference type="InterPro" id="IPR006656">
    <property type="entry name" value="Mopterin_OxRdtase"/>
</dbReference>
<organism evidence="5 6">
    <name type="scientific">Salmonella enterica subsp. enterica serovar Montevideo str. S5-403</name>
    <dbReference type="NCBI Taxonomy" id="913242"/>
    <lineage>
        <taxon>Bacteria</taxon>
        <taxon>Pseudomonadati</taxon>
        <taxon>Pseudomonadota</taxon>
        <taxon>Gammaproteobacteria</taxon>
        <taxon>Enterobacterales</taxon>
        <taxon>Enterobacteriaceae</taxon>
        <taxon>Salmonella</taxon>
    </lineage>
</organism>
<dbReference type="PROSITE" id="PS00932">
    <property type="entry name" value="MOLYBDOPTERIN_PROK_3"/>
    <property type="match status" value="1"/>
</dbReference>
<dbReference type="SUPFAM" id="SSF50692">
    <property type="entry name" value="ADC-like"/>
    <property type="match status" value="1"/>
</dbReference>
<dbReference type="InterPro" id="IPR007059">
    <property type="entry name" value="DmsC"/>
</dbReference>
<dbReference type="GO" id="GO:0009390">
    <property type="term" value="C:dimethyl sulfoxide reductase complex"/>
    <property type="evidence" value="ECO:0007669"/>
    <property type="project" value="TreeGrafter"/>
</dbReference>
<evidence type="ECO:0000313" key="6">
    <source>
        <dbReference type="Proteomes" id="UP000003221"/>
    </source>
</evidence>
<gene>
    <name evidence="5" type="ORF">LTSEMON_2345</name>
</gene>
<dbReference type="GO" id="GO:0043546">
    <property type="term" value="F:molybdopterin cofactor binding"/>
    <property type="evidence" value="ECO:0007669"/>
    <property type="project" value="InterPro"/>
</dbReference>